<name>A0A2P2JCV3_RHIMU</name>
<organism evidence="1">
    <name type="scientific">Rhizophora mucronata</name>
    <name type="common">Asiatic mangrove</name>
    <dbReference type="NCBI Taxonomy" id="61149"/>
    <lineage>
        <taxon>Eukaryota</taxon>
        <taxon>Viridiplantae</taxon>
        <taxon>Streptophyta</taxon>
        <taxon>Embryophyta</taxon>
        <taxon>Tracheophyta</taxon>
        <taxon>Spermatophyta</taxon>
        <taxon>Magnoliopsida</taxon>
        <taxon>eudicotyledons</taxon>
        <taxon>Gunneridae</taxon>
        <taxon>Pentapetalae</taxon>
        <taxon>rosids</taxon>
        <taxon>fabids</taxon>
        <taxon>Malpighiales</taxon>
        <taxon>Rhizophoraceae</taxon>
        <taxon>Rhizophora</taxon>
    </lineage>
</organism>
<evidence type="ECO:0000313" key="1">
    <source>
        <dbReference type="EMBL" id="MBW91301.1"/>
    </source>
</evidence>
<dbReference type="EMBL" id="GGEC01010818">
    <property type="protein sequence ID" value="MBW91301.1"/>
    <property type="molecule type" value="Transcribed_RNA"/>
</dbReference>
<protein>
    <submittedName>
        <fullName evidence="1">Uncharacterized protein</fullName>
    </submittedName>
</protein>
<accession>A0A2P2JCV3</accession>
<reference evidence="1" key="1">
    <citation type="submission" date="2018-02" db="EMBL/GenBank/DDBJ databases">
        <title>Rhizophora mucronata_Transcriptome.</title>
        <authorList>
            <person name="Meera S.P."/>
            <person name="Sreeshan A."/>
            <person name="Augustine A."/>
        </authorList>
    </citation>
    <scope>NUCLEOTIDE SEQUENCE</scope>
    <source>
        <tissue evidence="1">Leaf</tissue>
    </source>
</reference>
<dbReference type="AlphaFoldDB" id="A0A2P2JCV3"/>
<sequence length="78" mass="8862">MLVAIDSSTRIARVYNNHANSVLICQRFDCFKINLPTIFRQQVKMANVKMTLSSTGFVVRETWSRKQNVGTRSGKGLQ</sequence>
<proteinExistence type="predicted"/>